<dbReference type="Pfam" id="PF00359">
    <property type="entry name" value="PTS_EIIA_2"/>
    <property type="match status" value="1"/>
</dbReference>
<feature type="domain" description="PRD" evidence="8">
    <location>
        <begin position="300"/>
        <end position="407"/>
    </location>
</feature>
<sequence length="649" mass="74678">MIGNIRLQKLIEILTNTNQDITGKELCNVLGVSSRTIRSDIKDLNSILEDKGAMISSKKSKGYKIEVFEENKFNSFLKNINENDDIYNLTGEERAQYIIVKLLTNEIKGIEGITQIELADELYISLSSLKNDIKLAKSILLKIDLDIEKVSNKGIKISGNEESIRGYINGYMLSYNGFLKDVLDLSFKEILGDKEEIFINSILKDNIFKFKYRLSDISYREIVSYIKIILVRNYKNKTINYNESTREKLINDPKFKIAQSICNNIEEEIEIKILDNEVLYLTKHITSSSLIEEDKDRIISTLENEDKLLIDILSYIKDIFNLDFTKDTILINFLGPHIKAAINRAKYGIKIENPMLNLIKNNYPFALEIAIVANSIIKSEQGLNLTEDDIGFMALHFAAALERTKHNNGCTVKNAIIVCTTGVGTSLLLKVKLEAHFKDRLNIIDTIPFYEFNNVTLNNVDLIISTVPLENKCDKVIHIKRLLDSDEIKLIEYKLDYNYSNPNDFIKRFNERLFFIDVEVSDRDSTIDLITNKLIKYNYITEGVKQEIFKREKLAGTQIGNLVAIPHSINEDIKESFIAVAILKKPIQWDNEKVQLVLLIGMSTKDKHNWKPHLEQLYKNIIDINVVEDVIKSTNFEEFKKVVNKFKNI</sequence>
<dbReference type="OrthoDB" id="3175596at2"/>
<evidence type="ECO:0000259" key="7">
    <source>
        <dbReference type="PROSITE" id="PS51099"/>
    </source>
</evidence>
<dbReference type="InterPro" id="IPR007737">
    <property type="entry name" value="Mga_HTH"/>
</dbReference>
<accession>A0A381J4R2</accession>
<dbReference type="Gene3D" id="1.10.10.10">
    <property type="entry name" value="Winged helix-like DNA-binding domain superfamily/Winged helix DNA-binding domain"/>
    <property type="match status" value="1"/>
</dbReference>
<dbReference type="RefSeq" id="WP_115640336.1">
    <property type="nucleotide sequence ID" value="NZ_UFWZ01000001.1"/>
</dbReference>
<dbReference type="InterPro" id="IPR016152">
    <property type="entry name" value="PTrfase/Anion_transptr"/>
</dbReference>
<dbReference type="Pfam" id="PF05043">
    <property type="entry name" value="Mga"/>
    <property type="match status" value="1"/>
</dbReference>
<dbReference type="PROSITE" id="PS51099">
    <property type="entry name" value="PTS_EIIB_TYPE_2"/>
    <property type="match status" value="1"/>
</dbReference>
<dbReference type="CDD" id="cd00211">
    <property type="entry name" value="PTS_IIA_fru"/>
    <property type="match status" value="1"/>
</dbReference>
<keyword evidence="1 9" id="KW-0808">Transferase</keyword>
<reference evidence="9 10" key="1">
    <citation type="submission" date="2018-06" db="EMBL/GenBank/DDBJ databases">
        <authorList>
            <consortium name="Pathogen Informatics"/>
            <person name="Doyle S."/>
        </authorList>
    </citation>
    <scope>NUCLEOTIDE SEQUENCE [LARGE SCALE GENOMIC DNA]</scope>
    <source>
        <strain evidence="9 10">NCTC9836</strain>
    </source>
</reference>
<dbReference type="InterPro" id="IPR002178">
    <property type="entry name" value="PTS_EIIA_type-2_dom"/>
</dbReference>
<keyword evidence="4" id="KW-0010">Activator</keyword>
<keyword evidence="2" id="KW-0677">Repeat</keyword>
<protein>
    <submittedName>
        <fullName evidence="9">Putative licABCH operon regulator</fullName>
        <ecNumber evidence="9">2.7.1.-</ecNumber>
    </submittedName>
</protein>
<dbReference type="CDD" id="cd05568">
    <property type="entry name" value="PTS_IIB_bgl_like"/>
    <property type="match status" value="1"/>
</dbReference>
<dbReference type="Proteomes" id="UP000254664">
    <property type="component" value="Unassembled WGS sequence"/>
</dbReference>
<keyword evidence="10" id="KW-1185">Reference proteome</keyword>
<dbReference type="EMBL" id="UFWZ01000001">
    <property type="protein sequence ID" value="SUY45938.1"/>
    <property type="molecule type" value="Genomic_DNA"/>
</dbReference>
<evidence type="ECO:0000256" key="5">
    <source>
        <dbReference type="ARBA" id="ARBA00023163"/>
    </source>
</evidence>
<gene>
    <name evidence="9" type="primary">licR3</name>
    <name evidence="9" type="ORF">NCTC9836_00518</name>
</gene>
<dbReference type="InterPro" id="IPR013011">
    <property type="entry name" value="PTS_EIIB_2"/>
</dbReference>
<dbReference type="SUPFAM" id="SSF52794">
    <property type="entry name" value="PTS system IIB component-like"/>
    <property type="match status" value="1"/>
</dbReference>
<dbReference type="EC" id="2.7.1.-" evidence="9"/>
<evidence type="ECO:0000313" key="10">
    <source>
        <dbReference type="Proteomes" id="UP000254664"/>
    </source>
</evidence>
<proteinExistence type="predicted"/>
<keyword evidence="3" id="KW-0805">Transcription regulation</keyword>
<dbReference type="PANTHER" id="PTHR30185">
    <property type="entry name" value="CRYPTIC BETA-GLUCOSIDE BGL OPERON ANTITERMINATOR"/>
    <property type="match status" value="1"/>
</dbReference>
<dbReference type="AlphaFoldDB" id="A0A381J4R2"/>
<dbReference type="Pfam" id="PF00874">
    <property type="entry name" value="PRD"/>
    <property type="match status" value="2"/>
</dbReference>
<dbReference type="PROSITE" id="PS51372">
    <property type="entry name" value="PRD_2"/>
    <property type="match status" value="2"/>
</dbReference>
<dbReference type="InterPro" id="IPR036634">
    <property type="entry name" value="PRD_sf"/>
</dbReference>
<keyword evidence="5" id="KW-0804">Transcription</keyword>
<name>A0A381J4R2_9CLOT</name>
<evidence type="ECO:0000256" key="3">
    <source>
        <dbReference type="ARBA" id="ARBA00023015"/>
    </source>
</evidence>
<dbReference type="InterPro" id="IPR036390">
    <property type="entry name" value="WH_DNA-bd_sf"/>
</dbReference>
<dbReference type="Pfam" id="PF08279">
    <property type="entry name" value="HTH_11"/>
    <property type="match status" value="1"/>
</dbReference>
<dbReference type="Gene3D" id="1.10.1790.10">
    <property type="entry name" value="PRD domain"/>
    <property type="match status" value="2"/>
</dbReference>
<dbReference type="SUPFAM" id="SSF63520">
    <property type="entry name" value="PTS-regulatory domain, PRD"/>
    <property type="match status" value="2"/>
</dbReference>
<evidence type="ECO:0000256" key="2">
    <source>
        <dbReference type="ARBA" id="ARBA00022737"/>
    </source>
</evidence>
<dbReference type="InterPro" id="IPR036095">
    <property type="entry name" value="PTS_EIIB-like_sf"/>
</dbReference>
<evidence type="ECO:0000256" key="1">
    <source>
        <dbReference type="ARBA" id="ARBA00022679"/>
    </source>
</evidence>
<dbReference type="InterPro" id="IPR036388">
    <property type="entry name" value="WH-like_DNA-bd_sf"/>
</dbReference>
<dbReference type="Pfam" id="PF02302">
    <property type="entry name" value="PTS_IIB"/>
    <property type="match status" value="1"/>
</dbReference>
<feature type="domain" description="PRD" evidence="8">
    <location>
        <begin position="190"/>
        <end position="295"/>
    </location>
</feature>
<dbReference type="PROSITE" id="PS51094">
    <property type="entry name" value="PTS_EIIA_TYPE_2"/>
    <property type="match status" value="1"/>
</dbReference>
<dbReference type="PANTHER" id="PTHR30185:SF13">
    <property type="entry name" value="LICABCH OPERON REGULATOR-RELATED"/>
    <property type="match status" value="1"/>
</dbReference>
<feature type="domain" description="PTS EIIA type-2" evidence="6">
    <location>
        <begin position="507"/>
        <end position="646"/>
    </location>
</feature>
<dbReference type="GO" id="GO:0006355">
    <property type="term" value="P:regulation of DNA-templated transcription"/>
    <property type="evidence" value="ECO:0007669"/>
    <property type="project" value="InterPro"/>
</dbReference>
<organism evidence="9 10">
    <name type="scientific">Clostridium putrefaciens</name>
    <dbReference type="NCBI Taxonomy" id="99675"/>
    <lineage>
        <taxon>Bacteria</taxon>
        <taxon>Bacillati</taxon>
        <taxon>Bacillota</taxon>
        <taxon>Clostridia</taxon>
        <taxon>Eubacteriales</taxon>
        <taxon>Clostridiaceae</taxon>
        <taxon>Clostridium</taxon>
    </lineage>
</organism>
<dbReference type="InterPro" id="IPR050661">
    <property type="entry name" value="BglG_antiterminators"/>
</dbReference>
<feature type="domain" description="PTS EIIB type-2" evidence="7">
    <location>
        <begin position="413"/>
        <end position="500"/>
    </location>
</feature>
<evidence type="ECO:0000259" key="6">
    <source>
        <dbReference type="PROSITE" id="PS51094"/>
    </source>
</evidence>
<dbReference type="InterPro" id="IPR011608">
    <property type="entry name" value="PRD"/>
</dbReference>
<evidence type="ECO:0000313" key="9">
    <source>
        <dbReference type="EMBL" id="SUY45938.1"/>
    </source>
</evidence>
<evidence type="ECO:0000259" key="8">
    <source>
        <dbReference type="PROSITE" id="PS51372"/>
    </source>
</evidence>
<dbReference type="InterPro" id="IPR013196">
    <property type="entry name" value="HTH_11"/>
</dbReference>
<dbReference type="GO" id="GO:0008982">
    <property type="term" value="F:protein-N(PI)-phosphohistidine-sugar phosphotransferase activity"/>
    <property type="evidence" value="ECO:0007669"/>
    <property type="project" value="InterPro"/>
</dbReference>
<dbReference type="SUPFAM" id="SSF55804">
    <property type="entry name" value="Phoshotransferase/anion transport protein"/>
    <property type="match status" value="1"/>
</dbReference>
<dbReference type="Gene3D" id="3.40.50.2300">
    <property type="match status" value="1"/>
</dbReference>
<evidence type="ECO:0000256" key="4">
    <source>
        <dbReference type="ARBA" id="ARBA00023159"/>
    </source>
</evidence>
<dbReference type="Gene3D" id="3.40.930.10">
    <property type="entry name" value="Mannitol-specific EII, Chain A"/>
    <property type="match status" value="1"/>
</dbReference>
<dbReference type="GO" id="GO:0009401">
    <property type="term" value="P:phosphoenolpyruvate-dependent sugar phosphotransferase system"/>
    <property type="evidence" value="ECO:0007669"/>
    <property type="project" value="InterPro"/>
</dbReference>
<dbReference type="InterPro" id="IPR003501">
    <property type="entry name" value="PTS_EIIB_2/3"/>
</dbReference>
<dbReference type="SUPFAM" id="SSF46785">
    <property type="entry name" value="Winged helix' DNA-binding domain"/>
    <property type="match status" value="1"/>
</dbReference>